<dbReference type="AlphaFoldDB" id="A0A2A5RX99"/>
<keyword evidence="6" id="KW-1185">Reference proteome</keyword>
<keyword evidence="2" id="KW-0238">DNA-binding</keyword>
<dbReference type="GO" id="GO:0003677">
    <property type="term" value="F:DNA binding"/>
    <property type="evidence" value="ECO:0007669"/>
    <property type="project" value="UniProtKB-KW"/>
</dbReference>
<name>A0A2A5RX99_9LACT</name>
<gene>
    <name evidence="5" type="ORF">RU86_GL000579</name>
</gene>
<dbReference type="InterPro" id="IPR036388">
    <property type="entry name" value="WH-like_DNA-bd_sf"/>
</dbReference>
<evidence type="ECO:0000256" key="3">
    <source>
        <dbReference type="ARBA" id="ARBA00023163"/>
    </source>
</evidence>
<evidence type="ECO:0000256" key="1">
    <source>
        <dbReference type="ARBA" id="ARBA00023015"/>
    </source>
</evidence>
<dbReference type="Proteomes" id="UP000218282">
    <property type="component" value="Unassembled WGS sequence"/>
</dbReference>
<dbReference type="Pfam" id="PF01638">
    <property type="entry name" value="HxlR"/>
    <property type="match status" value="1"/>
</dbReference>
<dbReference type="PANTHER" id="PTHR33204:SF29">
    <property type="entry name" value="TRANSCRIPTIONAL REGULATOR"/>
    <property type="match status" value="1"/>
</dbReference>
<keyword evidence="1" id="KW-0805">Transcription regulation</keyword>
<evidence type="ECO:0000256" key="2">
    <source>
        <dbReference type="ARBA" id="ARBA00023125"/>
    </source>
</evidence>
<proteinExistence type="predicted"/>
<dbReference type="RefSeq" id="WP_096814802.1">
    <property type="nucleotide sequence ID" value="NZ_JXJW01000014.1"/>
</dbReference>
<dbReference type="EMBL" id="JXJW01000014">
    <property type="protein sequence ID" value="PCS05824.1"/>
    <property type="molecule type" value="Genomic_DNA"/>
</dbReference>
<protein>
    <submittedName>
        <fullName evidence="5">HxlR family transcriptional regulator</fullName>
    </submittedName>
</protein>
<feature type="domain" description="HTH hxlR-type" evidence="4">
    <location>
        <begin position="7"/>
        <end position="105"/>
    </location>
</feature>
<reference evidence="5 6" key="1">
    <citation type="submission" date="2014-12" db="EMBL/GenBank/DDBJ databases">
        <title>Draft genome sequences of 10 type strains of Lactococcus.</title>
        <authorList>
            <person name="Sun Z."/>
            <person name="Zhong Z."/>
            <person name="Liu W."/>
            <person name="Zhang W."/>
            <person name="Zhang H."/>
        </authorList>
    </citation>
    <scope>NUCLEOTIDE SEQUENCE [LARGE SCALE GENOMIC DNA]</scope>
    <source>
        <strain evidence="5 6">DSM 6634</strain>
    </source>
</reference>
<comment type="caution">
    <text evidence="5">The sequence shown here is derived from an EMBL/GenBank/DDBJ whole genome shotgun (WGS) entry which is preliminary data.</text>
</comment>
<dbReference type="InterPro" id="IPR036390">
    <property type="entry name" value="WH_DNA-bd_sf"/>
</dbReference>
<evidence type="ECO:0000259" key="4">
    <source>
        <dbReference type="PROSITE" id="PS51118"/>
    </source>
</evidence>
<evidence type="ECO:0000313" key="5">
    <source>
        <dbReference type="EMBL" id="PCS05824.1"/>
    </source>
</evidence>
<keyword evidence="3" id="KW-0804">Transcription</keyword>
<evidence type="ECO:0000313" key="6">
    <source>
        <dbReference type="Proteomes" id="UP000218282"/>
    </source>
</evidence>
<accession>A0A2A5RX99</accession>
<organism evidence="5 6">
    <name type="scientific">Pseudolactococcus piscium</name>
    <dbReference type="NCBI Taxonomy" id="1364"/>
    <lineage>
        <taxon>Bacteria</taxon>
        <taxon>Bacillati</taxon>
        <taxon>Bacillota</taxon>
        <taxon>Bacilli</taxon>
        <taxon>Lactobacillales</taxon>
        <taxon>Streptococcaceae</taxon>
        <taxon>Pseudolactococcus</taxon>
    </lineage>
</organism>
<dbReference type="Gene3D" id="1.10.10.10">
    <property type="entry name" value="Winged helix-like DNA-binding domain superfamily/Winged helix DNA-binding domain"/>
    <property type="match status" value="1"/>
</dbReference>
<sequence length="124" mass="14206">METVYKMSMEATLSVIGGKWKPLILCNLGLNPMRSGELKRRIPNVSQKVLTQQLRELETDHIINRIVFNEMPPKVIYALTDEGKTLKDVLIAMSTWGEKRIKLEQERGKNVSLLTDEYSGFLNL</sequence>
<dbReference type="PANTHER" id="PTHR33204">
    <property type="entry name" value="TRANSCRIPTIONAL REGULATOR, MARR FAMILY"/>
    <property type="match status" value="1"/>
</dbReference>
<dbReference type="PROSITE" id="PS51118">
    <property type="entry name" value="HTH_HXLR"/>
    <property type="match status" value="1"/>
</dbReference>
<dbReference type="SUPFAM" id="SSF46785">
    <property type="entry name" value="Winged helix' DNA-binding domain"/>
    <property type="match status" value="1"/>
</dbReference>
<dbReference type="InterPro" id="IPR002577">
    <property type="entry name" value="HTH_HxlR"/>
</dbReference>